<keyword evidence="4" id="KW-0378">Hydrolase</keyword>
<name>A0ABV7D1H2_9PROT</name>
<dbReference type="RefSeq" id="WP_194212807.1">
    <property type="nucleotide sequence ID" value="NZ_CP061205.1"/>
</dbReference>
<evidence type="ECO:0000256" key="2">
    <source>
        <dbReference type="SAM" id="SignalP"/>
    </source>
</evidence>
<feature type="transmembrane region" description="Helical" evidence="1">
    <location>
        <begin position="528"/>
        <end position="546"/>
    </location>
</feature>
<proteinExistence type="predicted"/>
<reference evidence="5" key="1">
    <citation type="journal article" date="2019" name="Int. J. Syst. Evol. Microbiol.">
        <title>The Global Catalogue of Microorganisms (GCM) 10K type strain sequencing project: providing services to taxonomists for standard genome sequencing and annotation.</title>
        <authorList>
            <consortium name="The Broad Institute Genomics Platform"/>
            <consortium name="The Broad Institute Genome Sequencing Center for Infectious Disease"/>
            <person name="Wu L."/>
            <person name="Ma J."/>
        </authorList>
    </citation>
    <scope>NUCLEOTIDE SEQUENCE [LARGE SCALE GENOMIC DNA]</scope>
    <source>
        <strain evidence="5">KCTC 62164</strain>
    </source>
</reference>
<sequence>MQPIKHLTLFFAVICCSVVQAVEPKETDNQAELEAFVDGWVHENMNPQEVAGVMVSIVQNGNILLEKGYGYADIEKHTSVDPVHSLFRVGSISKLFTYTAAMQLVETGRLDLHADINTYLTDMKIAEEYGKPITATHLMTHRAGFEDTVLGIDFIGGDVPVPSPTEYLTRYVEKRVAPPGLRTSYSNYGVSLLGHVVEEIAHTPYSDYIEQHILQPLGIEHSSFREPGRGTAMPNRLVPFVAKGYAYRDGKLIEIPSEHIYPAAAPAGALYTSAHDMALFMNMYLNAGSALGDDGNSVRLLAPETVLEMQTRNYADRMGGADIAHGFFNSTIKGYNAYSHGGAMAGFLSHLVLVPEKKLGIFISVNSADHAPAQFPAAVIGYMLPEQNTVYGSYKAHGDAALSDFTGLYLTDRRPYSTLAKLMALGVGETTVTAEKSDTLGLGGRQWQQIAPLQFAANDNPDDVIVFQRGENDKIVRYHDTRGMAHDRIGYLQSTNFFYAGMILAGIGSCALLVYSCFNRQRFDANKVVHVVPAIVVLVFLGLFYAGTQEVLSLGPFILYQWPPLALTMAVICSYALTFLAVPMAAVSVRTLLSTDYGLLNKTISVIYFSLICWLLAGMWVWNFL</sequence>
<evidence type="ECO:0000313" key="4">
    <source>
        <dbReference type="EMBL" id="MFC3050677.1"/>
    </source>
</evidence>
<dbReference type="PANTHER" id="PTHR46825">
    <property type="entry name" value="D-ALANYL-D-ALANINE-CARBOXYPEPTIDASE/ENDOPEPTIDASE AMPH"/>
    <property type="match status" value="1"/>
</dbReference>
<dbReference type="SUPFAM" id="SSF56601">
    <property type="entry name" value="beta-lactamase/transpeptidase-like"/>
    <property type="match status" value="1"/>
</dbReference>
<feature type="transmembrane region" description="Helical" evidence="1">
    <location>
        <begin position="497"/>
        <end position="516"/>
    </location>
</feature>
<keyword evidence="2" id="KW-0732">Signal</keyword>
<feature type="signal peptide" evidence="2">
    <location>
        <begin position="1"/>
        <end position="21"/>
    </location>
</feature>
<keyword evidence="1" id="KW-1133">Transmembrane helix</keyword>
<protein>
    <submittedName>
        <fullName evidence="4">Serine hydrolase domain-containing protein</fullName>
        <ecNumber evidence="4">3.-.-.-</ecNumber>
    </submittedName>
</protein>
<keyword evidence="1" id="KW-0472">Membrane</keyword>
<evidence type="ECO:0000256" key="1">
    <source>
        <dbReference type="SAM" id="Phobius"/>
    </source>
</evidence>
<keyword evidence="5" id="KW-1185">Reference proteome</keyword>
<dbReference type="EC" id="3.-.-.-" evidence="4"/>
<dbReference type="EMBL" id="JBHRSL010000002">
    <property type="protein sequence ID" value="MFC3050677.1"/>
    <property type="molecule type" value="Genomic_DNA"/>
</dbReference>
<keyword evidence="1" id="KW-0812">Transmembrane</keyword>
<dbReference type="Gene3D" id="3.40.710.10">
    <property type="entry name" value="DD-peptidase/beta-lactamase superfamily"/>
    <property type="match status" value="1"/>
</dbReference>
<accession>A0ABV7D1H2</accession>
<feature type="domain" description="Beta-lactamase-related" evidence="3">
    <location>
        <begin position="38"/>
        <end position="370"/>
    </location>
</feature>
<dbReference type="InterPro" id="IPR050491">
    <property type="entry name" value="AmpC-like"/>
</dbReference>
<comment type="caution">
    <text evidence="4">The sequence shown here is derived from an EMBL/GenBank/DDBJ whole genome shotgun (WGS) entry which is preliminary data.</text>
</comment>
<organism evidence="4 5">
    <name type="scientific">Kordiimonas pumila</name>
    <dbReference type="NCBI Taxonomy" id="2161677"/>
    <lineage>
        <taxon>Bacteria</taxon>
        <taxon>Pseudomonadati</taxon>
        <taxon>Pseudomonadota</taxon>
        <taxon>Alphaproteobacteria</taxon>
        <taxon>Kordiimonadales</taxon>
        <taxon>Kordiimonadaceae</taxon>
        <taxon>Kordiimonas</taxon>
    </lineage>
</organism>
<feature type="transmembrane region" description="Helical" evidence="1">
    <location>
        <begin position="566"/>
        <end position="587"/>
    </location>
</feature>
<dbReference type="InterPro" id="IPR012338">
    <property type="entry name" value="Beta-lactam/transpept-like"/>
</dbReference>
<dbReference type="Pfam" id="PF00144">
    <property type="entry name" value="Beta-lactamase"/>
    <property type="match status" value="1"/>
</dbReference>
<evidence type="ECO:0000259" key="3">
    <source>
        <dbReference type="Pfam" id="PF00144"/>
    </source>
</evidence>
<evidence type="ECO:0000313" key="5">
    <source>
        <dbReference type="Proteomes" id="UP001595444"/>
    </source>
</evidence>
<gene>
    <name evidence="4" type="ORF">ACFOKA_02040</name>
</gene>
<dbReference type="GO" id="GO:0016787">
    <property type="term" value="F:hydrolase activity"/>
    <property type="evidence" value="ECO:0007669"/>
    <property type="project" value="UniProtKB-KW"/>
</dbReference>
<feature type="transmembrane region" description="Helical" evidence="1">
    <location>
        <begin position="599"/>
        <end position="622"/>
    </location>
</feature>
<dbReference type="Proteomes" id="UP001595444">
    <property type="component" value="Unassembled WGS sequence"/>
</dbReference>
<dbReference type="PANTHER" id="PTHR46825:SF9">
    <property type="entry name" value="BETA-LACTAMASE-RELATED DOMAIN-CONTAINING PROTEIN"/>
    <property type="match status" value="1"/>
</dbReference>
<feature type="chain" id="PRO_5047224158" evidence="2">
    <location>
        <begin position="22"/>
        <end position="625"/>
    </location>
</feature>
<dbReference type="InterPro" id="IPR001466">
    <property type="entry name" value="Beta-lactam-related"/>
</dbReference>